<dbReference type="Proteomes" id="UP000245680">
    <property type="component" value="Unassembled WGS sequence"/>
</dbReference>
<feature type="signal peptide" evidence="2">
    <location>
        <begin position="1"/>
        <end position="25"/>
    </location>
</feature>
<reference evidence="3 4" key="1">
    <citation type="submission" date="2018-05" db="EMBL/GenBank/DDBJ databases">
        <title>Rhodobacteraceae gen. nov., sp. nov. isolated from sea water.</title>
        <authorList>
            <person name="Ren Y."/>
        </authorList>
    </citation>
    <scope>NUCLEOTIDE SEQUENCE [LARGE SCALE GENOMIC DNA]</scope>
    <source>
        <strain evidence="3 4">TG-679</strain>
    </source>
</reference>
<dbReference type="EMBL" id="QGKU01000052">
    <property type="protein sequence ID" value="PWR01315.1"/>
    <property type="molecule type" value="Genomic_DNA"/>
</dbReference>
<keyword evidence="2" id="KW-0732">Signal</keyword>
<evidence type="ECO:0008006" key="5">
    <source>
        <dbReference type="Google" id="ProtNLM"/>
    </source>
</evidence>
<comment type="caution">
    <text evidence="3">The sequence shown here is derived from an EMBL/GenBank/DDBJ whole genome shotgun (WGS) entry which is preliminary data.</text>
</comment>
<dbReference type="InterPro" id="IPR022472">
    <property type="entry name" value="VPLPA-CTERM"/>
</dbReference>
<dbReference type="OrthoDB" id="7056989at2"/>
<keyword evidence="1" id="KW-0812">Transmembrane</keyword>
<evidence type="ECO:0000256" key="1">
    <source>
        <dbReference type="SAM" id="Phobius"/>
    </source>
</evidence>
<keyword evidence="1" id="KW-1133">Transmembrane helix</keyword>
<sequence>MAFRIMNCIAALAAPIALWGLPAAALPLAPGGVIAPAGTTSAARPELGGIVINDNLLAFAIDPTPITPFTNVAGAVQNRVSVSNVTGDLIFGPRIRDTLNIDGGTFFITSFLIDGWGSFTTDVDFRTDGDGDTGFSSVSRSADGNRLTFRFDTPLQIDAIAPGAQEESLFPAILTDARSFNTNGRMRIIGYLGGDPNTIFSTEIGGIAVPQVPLPAGLWLSLAAFGALGAMRRRQG</sequence>
<keyword evidence="4" id="KW-1185">Reference proteome</keyword>
<dbReference type="RefSeq" id="WP_109812925.1">
    <property type="nucleotide sequence ID" value="NZ_QGKU01000052.1"/>
</dbReference>
<keyword evidence="1" id="KW-0472">Membrane</keyword>
<feature type="transmembrane region" description="Helical" evidence="1">
    <location>
        <begin position="212"/>
        <end position="231"/>
    </location>
</feature>
<gene>
    <name evidence="3" type="ORF">DKT77_17275</name>
</gene>
<evidence type="ECO:0000313" key="4">
    <source>
        <dbReference type="Proteomes" id="UP000245680"/>
    </source>
</evidence>
<proteinExistence type="predicted"/>
<dbReference type="NCBIfam" id="TIGR03370">
    <property type="entry name" value="VPLPA-CTERM"/>
    <property type="match status" value="1"/>
</dbReference>
<evidence type="ECO:0000313" key="3">
    <source>
        <dbReference type="EMBL" id="PWR01315.1"/>
    </source>
</evidence>
<feature type="chain" id="PRO_5015843235" description="VPLPA-CTERM sorting domain-containing protein" evidence="2">
    <location>
        <begin position="26"/>
        <end position="236"/>
    </location>
</feature>
<protein>
    <recommendedName>
        <fullName evidence="5">VPLPA-CTERM sorting domain-containing protein</fullName>
    </recommendedName>
</protein>
<organism evidence="3 4">
    <name type="scientific">Meridianimarinicoccus roseus</name>
    <dbReference type="NCBI Taxonomy" id="2072018"/>
    <lineage>
        <taxon>Bacteria</taxon>
        <taxon>Pseudomonadati</taxon>
        <taxon>Pseudomonadota</taxon>
        <taxon>Alphaproteobacteria</taxon>
        <taxon>Rhodobacterales</taxon>
        <taxon>Paracoccaceae</taxon>
        <taxon>Meridianimarinicoccus</taxon>
    </lineage>
</organism>
<dbReference type="AlphaFoldDB" id="A0A2V2L814"/>
<accession>A0A2V2L814</accession>
<name>A0A2V2L814_9RHOB</name>
<evidence type="ECO:0000256" key="2">
    <source>
        <dbReference type="SAM" id="SignalP"/>
    </source>
</evidence>